<organism evidence="14">
    <name type="scientific">marine metagenome</name>
    <dbReference type="NCBI Taxonomy" id="408172"/>
    <lineage>
        <taxon>unclassified sequences</taxon>
        <taxon>metagenomes</taxon>
        <taxon>ecological metagenomes</taxon>
    </lineage>
</organism>
<dbReference type="PIRSF" id="PIRSF006004">
    <property type="entry name" value="CHP00048"/>
    <property type="match status" value="1"/>
</dbReference>
<evidence type="ECO:0000313" key="14">
    <source>
        <dbReference type="EMBL" id="SUZ85473.1"/>
    </source>
</evidence>
<dbReference type="NCBIfam" id="TIGR00048">
    <property type="entry name" value="rRNA_mod_RlmN"/>
    <property type="match status" value="1"/>
</dbReference>
<dbReference type="GO" id="GO:0030488">
    <property type="term" value="P:tRNA methylation"/>
    <property type="evidence" value="ECO:0007669"/>
    <property type="project" value="InterPro"/>
</dbReference>
<dbReference type="Gene3D" id="1.10.150.530">
    <property type="match status" value="1"/>
</dbReference>
<keyword evidence="6" id="KW-0489">Methyltransferase</keyword>
<keyword evidence="8" id="KW-0949">S-adenosyl-L-methionine</keyword>
<accession>A0A381R7G7</accession>
<dbReference type="AlphaFoldDB" id="A0A381R7G7"/>
<evidence type="ECO:0000256" key="3">
    <source>
        <dbReference type="ARBA" id="ARBA00022485"/>
    </source>
</evidence>
<sequence length="348" mass="38554">VVITRYDLSRVELADLLEGEPLYRVDQVWEGLHAQHREPADLTNVPKPLRAAIEELLPPALTLLKEVVADAETTIKQLWQLTDGRLIESVLMHYRDRSTVCVSSQAGCAMDCSFCATGQVGFDRHLTVGEIVEQVVRAVQRSEGRRVSNVVFMGMGEPLANLDHVWPAVERIHDDLGIGARKITLSTVGVVPGIERLAQEKLPVGLAVSLHSANDRTRNRIAPINRTYPLRKLAEALHSYRRVKNRRLSFEWAMMAGVNDSENAARELAAFARPLNAHVNLIPLNPTPGYSTPGTDPKSILWFRDVLDSFGVNATIRSNRGTDIDAACGQLRAEQQLVVRGKSRPAKT</sequence>
<evidence type="ECO:0000256" key="2">
    <source>
        <dbReference type="ARBA" id="ARBA00004496"/>
    </source>
</evidence>
<keyword evidence="5" id="KW-0698">rRNA processing</keyword>
<dbReference type="GO" id="GO:0046872">
    <property type="term" value="F:metal ion binding"/>
    <property type="evidence" value="ECO:0007669"/>
    <property type="project" value="UniProtKB-KW"/>
</dbReference>
<dbReference type="EMBL" id="UINC01001638">
    <property type="protein sequence ID" value="SUZ85473.1"/>
    <property type="molecule type" value="Genomic_DNA"/>
</dbReference>
<evidence type="ECO:0000259" key="13">
    <source>
        <dbReference type="PROSITE" id="PS51918"/>
    </source>
</evidence>
<dbReference type="PANTHER" id="PTHR30544">
    <property type="entry name" value="23S RRNA METHYLTRANSFERASE"/>
    <property type="match status" value="1"/>
</dbReference>
<keyword evidence="12" id="KW-1015">Disulfide bond</keyword>
<dbReference type="PROSITE" id="PS51918">
    <property type="entry name" value="RADICAL_SAM"/>
    <property type="match status" value="1"/>
</dbReference>
<keyword evidence="3" id="KW-0004">4Fe-4S</keyword>
<dbReference type="InterPro" id="IPR007197">
    <property type="entry name" value="rSAM"/>
</dbReference>
<dbReference type="FunFam" id="3.20.20.70:FF:000014">
    <property type="entry name" value="Probable dual-specificity RNA methyltransferase RlmN"/>
    <property type="match status" value="1"/>
</dbReference>
<dbReference type="InterPro" id="IPR013785">
    <property type="entry name" value="Aldolase_TIM"/>
</dbReference>
<dbReference type="SUPFAM" id="SSF102114">
    <property type="entry name" value="Radical SAM enzymes"/>
    <property type="match status" value="1"/>
</dbReference>
<evidence type="ECO:0000256" key="4">
    <source>
        <dbReference type="ARBA" id="ARBA00022490"/>
    </source>
</evidence>
<comment type="cofactor">
    <cofactor evidence="1">
        <name>[4Fe-4S] cluster</name>
        <dbReference type="ChEBI" id="CHEBI:49883"/>
    </cofactor>
</comment>
<evidence type="ECO:0000256" key="7">
    <source>
        <dbReference type="ARBA" id="ARBA00022679"/>
    </source>
</evidence>
<reference evidence="14" key="1">
    <citation type="submission" date="2018-05" db="EMBL/GenBank/DDBJ databases">
        <authorList>
            <person name="Lanie J.A."/>
            <person name="Ng W.-L."/>
            <person name="Kazmierczak K.M."/>
            <person name="Andrzejewski T.M."/>
            <person name="Davidsen T.M."/>
            <person name="Wayne K.J."/>
            <person name="Tettelin H."/>
            <person name="Glass J.I."/>
            <person name="Rusch D."/>
            <person name="Podicherti R."/>
            <person name="Tsui H.-C.T."/>
            <person name="Winkler M.E."/>
        </authorList>
    </citation>
    <scope>NUCLEOTIDE SEQUENCE</scope>
</reference>
<dbReference type="InterPro" id="IPR004383">
    <property type="entry name" value="rRNA_lsu_MTrfase_RlmN/Cfr"/>
</dbReference>
<dbReference type="GO" id="GO:0051539">
    <property type="term" value="F:4 iron, 4 sulfur cluster binding"/>
    <property type="evidence" value="ECO:0007669"/>
    <property type="project" value="UniProtKB-KW"/>
</dbReference>
<proteinExistence type="inferred from homology"/>
<dbReference type="GO" id="GO:0070475">
    <property type="term" value="P:rRNA base methylation"/>
    <property type="evidence" value="ECO:0007669"/>
    <property type="project" value="InterPro"/>
</dbReference>
<name>A0A381R7G7_9ZZZZ</name>
<dbReference type="InterPro" id="IPR040072">
    <property type="entry name" value="Methyltransferase_A"/>
</dbReference>
<dbReference type="HAMAP" id="MF_01849">
    <property type="entry name" value="RNA_methyltr_RlmN"/>
    <property type="match status" value="1"/>
</dbReference>
<dbReference type="PANTHER" id="PTHR30544:SF5">
    <property type="entry name" value="RADICAL SAM CORE DOMAIN-CONTAINING PROTEIN"/>
    <property type="match status" value="1"/>
</dbReference>
<dbReference type="Pfam" id="PF04055">
    <property type="entry name" value="Radical_SAM"/>
    <property type="match status" value="1"/>
</dbReference>
<keyword evidence="4" id="KW-0963">Cytoplasm</keyword>
<dbReference type="CDD" id="cd01335">
    <property type="entry name" value="Radical_SAM"/>
    <property type="match status" value="1"/>
</dbReference>
<dbReference type="InterPro" id="IPR058240">
    <property type="entry name" value="rSAM_sf"/>
</dbReference>
<keyword evidence="10" id="KW-0408">Iron</keyword>
<evidence type="ECO:0000256" key="8">
    <source>
        <dbReference type="ARBA" id="ARBA00022691"/>
    </source>
</evidence>
<dbReference type="GO" id="GO:0005737">
    <property type="term" value="C:cytoplasm"/>
    <property type="evidence" value="ECO:0007669"/>
    <property type="project" value="UniProtKB-SubCell"/>
</dbReference>
<keyword evidence="9" id="KW-0479">Metal-binding</keyword>
<evidence type="ECO:0000256" key="6">
    <source>
        <dbReference type="ARBA" id="ARBA00022603"/>
    </source>
</evidence>
<evidence type="ECO:0000256" key="10">
    <source>
        <dbReference type="ARBA" id="ARBA00023004"/>
    </source>
</evidence>
<protein>
    <recommendedName>
        <fullName evidence="13">Radical SAM core domain-containing protein</fullName>
    </recommendedName>
</protein>
<feature type="domain" description="Radical SAM core" evidence="13">
    <location>
        <begin position="94"/>
        <end position="323"/>
    </location>
</feature>
<evidence type="ECO:0000256" key="5">
    <source>
        <dbReference type="ARBA" id="ARBA00022552"/>
    </source>
</evidence>
<keyword evidence="11" id="KW-0411">Iron-sulfur</keyword>
<dbReference type="SFLD" id="SFLDF00275">
    <property type="entry name" value="adenosine_C2_methyltransferase"/>
    <property type="match status" value="1"/>
</dbReference>
<comment type="subcellular location">
    <subcellularLocation>
        <location evidence="2">Cytoplasm</location>
    </subcellularLocation>
</comment>
<dbReference type="SFLD" id="SFLDG01062">
    <property type="entry name" value="methyltransferase_(Class_A)"/>
    <property type="match status" value="1"/>
</dbReference>
<evidence type="ECO:0000256" key="9">
    <source>
        <dbReference type="ARBA" id="ARBA00022723"/>
    </source>
</evidence>
<dbReference type="SMART" id="SM00729">
    <property type="entry name" value="Elp3"/>
    <property type="match status" value="1"/>
</dbReference>
<dbReference type="InterPro" id="IPR006638">
    <property type="entry name" value="Elp3/MiaA/NifB-like_rSAM"/>
</dbReference>
<dbReference type="InterPro" id="IPR027492">
    <property type="entry name" value="RNA_MTrfase_RlmN"/>
</dbReference>
<evidence type="ECO:0000256" key="12">
    <source>
        <dbReference type="ARBA" id="ARBA00023157"/>
    </source>
</evidence>
<gene>
    <name evidence="14" type="ORF">METZ01_LOCUS38327</name>
</gene>
<dbReference type="GO" id="GO:0008173">
    <property type="term" value="F:RNA methyltransferase activity"/>
    <property type="evidence" value="ECO:0007669"/>
    <property type="project" value="InterPro"/>
</dbReference>
<dbReference type="SFLD" id="SFLDS00029">
    <property type="entry name" value="Radical_SAM"/>
    <property type="match status" value="1"/>
</dbReference>
<evidence type="ECO:0000256" key="1">
    <source>
        <dbReference type="ARBA" id="ARBA00001966"/>
    </source>
</evidence>
<keyword evidence="7" id="KW-0808">Transferase</keyword>
<feature type="non-terminal residue" evidence="14">
    <location>
        <position position="1"/>
    </location>
</feature>
<dbReference type="Gene3D" id="3.20.20.70">
    <property type="entry name" value="Aldolase class I"/>
    <property type="match status" value="1"/>
</dbReference>
<evidence type="ECO:0000256" key="11">
    <source>
        <dbReference type="ARBA" id="ARBA00023014"/>
    </source>
</evidence>